<keyword evidence="5" id="KW-1185">Reference proteome</keyword>
<evidence type="ECO:0000313" key="3">
    <source>
        <dbReference type="EMBL" id="CAC9189356.1"/>
    </source>
</evidence>
<evidence type="ECO:0000313" key="4">
    <source>
        <dbReference type="Proteomes" id="UP000834503"/>
    </source>
</evidence>
<evidence type="ECO:0000313" key="2">
    <source>
        <dbReference type="EMBL" id="CAB5528388.1"/>
    </source>
</evidence>
<dbReference type="Proteomes" id="UP000837205">
    <property type="component" value="Unassembled WGS sequence"/>
</dbReference>
<name>A0A9N8CPR7_9ENTR</name>
<protein>
    <submittedName>
        <fullName evidence="2">FRG domain</fullName>
    </submittedName>
</protein>
<evidence type="ECO:0000313" key="5">
    <source>
        <dbReference type="Proteomes" id="UP000837205"/>
    </source>
</evidence>
<comment type="caution">
    <text evidence="2">The sequence shown here is derived from an EMBL/GenBank/DDBJ whole genome shotgun (WGS) entry which is preliminary data.</text>
</comment>
<feature type="domain" description="FRG" evidence="1">
    <location>
        <begin position="190"/>
        <end position="294"/>
    </location>
</feature>
<dbReference type="InterPro" id="IPR014966">
    <property type="entry name" value="FRG-dom"/>
</dbReference>
<dbReference type="SMART" id="SM00901">
    <property type="entry name" value="FRG"/>
    <property type="match status" value="1"/>
</dbReference>
<dbReference type="AlphaFoldDB" id="A0A9N8CPR7"/>
<dbReference type="RefSeq" id="WP_239176369.1">
    <property type="nucleotide sequence ID" value="NZ_CAHPQT010000058.1"/>
</dbReference>
<organism evidence="2 4">
    <name type="scientific">Citrobacter werkmanii</name>
    <dbReference type="NCBI Taxonomy" id="67827"/>
    <lineage>
        <taxon>Bacteria</taxon>
        <taxon>Pseudomonadati</taxon>
        <taxon>Pseudomonadota</taxon>
        <taxon>Gammaproteobacteria</taxon>
        <taxon>Enterobacterales</taxon>
        <taxon>Enterobacteriaceae</taxon>
        <taxon>Citrobacter</taxon>
        <taxon>Citrobacter freundii complex</taxon>
    </lineage>
</organism>
<gene>
    <name evidence="2" type="ORF">GHA_01033</name>
    <name evidence="3" type="ORF">TML_01720</name>
</gene>
<evidence type="ECO:0000259" key="1">
    <source>
        <dbReference type="SMART" id="SM00901"/>
    </source>
</evidence>
<dbReference type="Proteomes" id="UP000834503">
    <property type="component" value="Unassembled WGS sequence"/>
</dbReference>
<sequence>MFNLIMGGEPSVFEYWPMYVENEGVSDFPVSRILESTSEEVRKILTPLNEKALSIIESLPVLFMTEKYTDWDEVGQPEFIDICIGSISNLRIEKKDIHFSFRITQRSDRIPVTNKKLYENVLELGSFGLNRTHWGVKNKDLQETLTLLGLNLRNDTGIYNALPQIEAQNYPEVSDVRSFLKYVLEREYNEDEEVFYRGHSDASYELAPSLFRRTKQGNFKHLHHEASLVREALTARPSEFIDDKTMLDKLVRMQHYGLPTRLLDITSNPLIALYFACSSVKYDKDKNEIDGHVIIFKTNRNKIKFFDSDTVSCLANLSMLSHSLKEEFDFKKERDAFNETEACKKLVHYIKDEKPYFENVIIPSDLEKIVFVKGRVSNERISSQSGAFLLFGNNAVFPDLISDEASESTQEFKVEKLVIKNKQNILDELARLNITEATVYQGMERTMKLIANKFMSQE</sequence>
<proteinExistence type="predicted"/>
<dbReference type="EMBL" id="CAHPQX010000004">
    <property type="protein sequence ID" value="CAB5528388.1"/>
    <property type="molecule type" value="Genomic_DNA"/>
</dbReference>
<reference evidence="2" key="1">
    <citation type="submission" date="2020-05" db="EMBL/GenBank/DDBJ databases">
        <authorList>
            <person name="Delgado-Blas J."/>
        </authorList>
    </citation>
    <scope>NUCLEOTIDE SEQUENCE</scope>
    <source>
        <strain evidence="2">BB1459</strain>
        <strain evidence="3">BB1480</strain>
    </source>
</reference>
<dbReference type="Pfam" id="PF08867">
    <property type="entry name" value="FRG"/>
    <property type="match status" value="1"/>
</dbReference>
<dbReference type="EMBL" id="CAIIUA010000001">
    <property type="protein sequence ID" value="CAC9189356.1"/>
    <property type="molecule type" value="Genomic_DNA"/>
</dbReference>
<accession>A0A9N8CPR7</accession>